<organism evidence="2 3">
    <name type="scientific">Rhodotorula paludigena</name>
    <dbReference type="NCBI Taxonomy" id="86838"/>
    <lineage>
        <taxon>Eukaryota</taxon>
        <taxon>Fungi</taxon>
        <taxon>Dikarya</taxon>
        <taxon>Basidiomycota</taxon>
        <taxon>Pucciniomycotina</taxon>
        <taxon>Microbotryomycetes</taxon>
        <taxon>Sporidiobolales</taxon>
        <taxon>Sporidiobolaceae</taxon>
        <taxon>Rhodotorula</taxon>
    </lineage>
</organism>
<reference evidence="2 3" key="1">
    <citation type="submission" date="2021-12" db="EMBL/GenBank/DDBJ databases">
        <title>High titer production of polyol ester of fatty acids by Rhodotorula paludigena BS15 towards product separation-free biomass refinery.</title>
        <authorList>
            <person name="Mano J."/>
            <person name="Ono H."/>
            <person name="Tanaka T."/>
            <person name="Naito K."/>
            <person name="Sushida H."/>
            <person name="Ike M."/>
            <person name="Tokuyasu K."/>
            <person name="Kitaoka M."/>
        </authorList>
    </citation>
    <scope>NUCLEOTIDE SEQUENCE [LARGE SCALE GENOMIC DNA]</scope>
    <source>
        <strain evidence="2 3">BS15</strain>
    </source>
</reference>
<accession>A0AAV5GY77</accession>
<keyword evidence="3" id="KW-1185">Reference proteome</keyword>
<keyword evidence="1" id="KW-0472">Membrane</keyword>
<name>A0AAV5GY77_9BASI</name>
<keyword evidence="1" id="KW-1133">Transmembrane helix</keyword>
<evidence type="ECO:0000313" key="3">
    <source>
        <dbReference type="Proteomes" id="UP001342314"/>
    </source>
</evidence>
<comment type="caution">
    <text evidence="2">The sequence shown here is derived from an EMBL/GenBank/DDBJ whole genome shotgun (WGS) entry which is preliminary data.</text>
</comment>
<keyword evidence="1" id="KW-0812">Transmembrane</keyword>
<feature type="transmembrane region" description="Helical" evidence="1">
    <location>
        <begin position="128"/>
        <end position="153"/>
    </location>
</feature>
<feature type="transmembrane region" description="Helical" evidence="1">
    <location>
        <begin position="368"/>
        <end position="390"/>
    </location>
</feature>
<sequence length="711" mass="79183">MSLPTVPPGTNPFTVYKAALDATVYPTPPDGFKVRLGVLFGLSGLLIVLSVVHWLVMFREWRINRRGSPLWLFRLADRASGRYIVTNGKLVLSLFSIITTAVLIGQLYDVWNTYIEHGSQSGSAGIRTWATLPLFMQGWLMPWAALQASILASEHDNKAILSPRVANGLFAGLGGFFFLGLIASNVVNTIAGERVWSQYEKAYGLLSRFEAEWTPTTNVVVPLLQVGPELQELDRRADYNQTCQVATISVWLLIPVIVIMVNLASLRLSRLLHRQFIGPFGGTETQLSQHSIGSGSARKASTSGRASLSAQSAELIKKLRDGRLSVSHLSRSDLMRLASRRGSAPEKERVRHIQALQKAEKDLIVTSYVVLTAILAILGICVYFLYVVAANKVTSSWGIYGLKVETSLTATAWIYLVALNLVMLSLLWFHWTSRDIRMDDSMTSWVGGANMPVTSVGSLSQVPPQMSQHDGVDPVTIVDFNTGVVSAPSASNAHLLPKLPASGDFNFFAWPSKEGFDGGNQETRTEVLRFADEDEKHARERAFSRRPRTDERGHFVMSSDTSKCVNAQLCRFRDDLNSGASPGVFRSYFVSSSYERGPCCIEHGPKGHSELPFLGERFEGEERILEYYRLIGTILRGERSKFDERDLLVKQRPDGAVRALWTGDAEWTVQKTGKTWHEAVVWAFDLVPEQDNWRILTWEVWAGNNLHVYAT</sequence>
<evidence type="ECO:0000313" key="2">
    <source>
        <dbReference type="EMBL" id="GJN94129.1"/>
    </source>
</evidence>
<gene>
    <name evidence="2" type="ORF">Rhopal_007203-T1</name>
</gene>
<proteinExistence type="predicted"/>
<evidence type="ECO:0000256" key="1">
    <source>
        <dbReference type="SAM" id="Phobius"/>
    </source>
</evidence>
<dbReference type="Proteomes" id="UP001342314">
    <property type="component" value="Unassembled WGS sequence"/>
</dbReference>
<feature type="transmembrane region" description="Helical" evidence="1">
    <location>
        <begin position="90"/>
        <end position="108"/>
    </location>
</feature>
<protein>
    <submittedName>
        <fullName evidence="2">Uncharacterized protein</fullName>
    </submittedName>
</protein>
<feature type="transmembrane region" description="Helical" evidence="1">
    <location>
        <begin position="248"/>
        <end position="266"/>
    </location>
</feature>
<feature type="transmembrane region" description="Helical" evidence="1">
    <location>
        <begin position="410"/>
        <end position="429"/>
    </location>
</feature>
<feature type="transmembrane region" description="Helical" evidence="1">
    <location>
        <begin position="165"/>
        <end position="187"/>
    </location>
</feature>
<dbReference type="EMBL" id="BQKY01000016">
    <property type="protein sequence ID" value="GJN94129.1"/>
    <property type="molecule type" value="Genomic_DNA"/>
</dbReference>
<feature type="transmembrane region" description="Helical" evidence="1">
    <location>
        <begin position="36"/>
        <end position="56"/>
    </location>
</feature>
<dbReference type="AlphaFoldDB" id="A0AAV5GY77"/>